<gene>
    <name evidence="1" type="ORF">B9L23_07435</name>
</gene>
<accession>A0A226QQE0</accession>
<dbReference type="EMBL" id="NDYL01000001">
    <property type="protein sequence ID" value="OXB94691.1"/>
    <property type="molecule type" value="Genomic_DNA"/>
</dbReference>
<evidence type="ECO:0000313" key="2">
    <source>
        <dbReference type="Proteomes" id="UP000198394"/>
    </source>
</evidence>
<dbReference type="RefSeq" id="WP_089097144.1">
    <property type="nucleotide sequence ID" value="NZ_NDYL01000001.1"/>
</dbReference>
<sequence>MELIGAYLQKRRTNITNHPLPFILITTISTLTDISDPKINIKVLTLIKDIEIRRRLDYIHPIGHINFGDECRVIMTITFQTASDMYTFWDHFREKPFIINNDCFTGKARVLALSNFIETEEGIDVKLEVAMEEITLKNRNIASFL</sequence>
<protein>
    <submittedName>
        <fullName evidence="1">Uncharacterized protein</fullName>
    </submittedName>
</protein>
<reference evidence="1 2" key="1">
    <citation type="submission" date="2017-04" db="EMBL/GenBank/DDBJ databases">
        <title>The genome sequence of Parageobacillus galactosidasius DSM 18751.</title>
        <authorList>
            <person name="Ramaloko W.T."/>
            <person name="Koen N."/>
            <person name="Polliack S."/>
            <person name="Aliyu H."/>
            <person name="Lebre P."/>
            <person name="Mohr T."/>
            <person name="Oswald F."/>
            <person name="Zwick M."/>
            <person name="Neumann A."/>
            <person name="Syldatk C."/>
            <person name="Cowan D."/>
            <person name="De Maayer P."/>
        </authorList>
    </citation>
    <scope>NUCLEOTIDE SEQUENCE [LARGE SCALE GENOMIC DNA]</scope>
    <source>
        <strain evidence="1 2">DSM 18751</strain>
    </source>
</reference>
<dbReference type="AlphaFoldDB" id="A0A226QQE0"/>
<comment type="caution">
    <text evidence="1">The sequence shown here is derived from an EMBL/GenBank/DDBJ whole genome shotgun (WGS) entry which is preliminary data.</text>
</comment>
<proteinExistence type="predicted"/>
<name>A0A226QQE0_9BACL</name>
<keyword evidence="2" id="KW-1185">Reference proteome</keyword>
<evidence type="ECO:0000313" key="1">
    <source>
        <dbReference type="EMBL" id="OXB94691.1"/>
    </source>
</evidence>
<dbReference type="Proteomes" id="UP000198394">
    <property type="component" value="Unassembled WGS sequence"/>
</dbReference>
<organism evidence="1 2">
    <name type="scientific">Parageobacillus galactosidasius</name>
    <dbReference type="NCBI Taxonomy" id="883812"/>
    <lineage>
        <taxon>Bacteria</taxon>
        <taxon>Bacillati</taxon>
        <taxon>Bacillota</taxon>
        <taxon>Bacilli</taxon>
        <taxon>Bacillales</taxon>
        <taxon>Anoxybacillaceae</taxon>
        <taxon>Parageobacillus</taxon>
    </lineage>
</organism>